<dbReference type="Proteomes" id="UP000235371">
    <property type="component" value="Unassembled WGS sequence"/>
</dbReference>
<proteinExistence type="predicted"/>
<accession>A0A2J6TL10</accession>
<gene>
    <name evidence="1" type="ORF">K444DRAFT_326593</name>
</gene>
<dbReference type="InParanoid" id="A0A2J6TL10"/>
<name>A0A2J6TL10_9HELO</name>
<protein>
    <submittedName>
        <fullName evidence="1">Uncharacterized protein</fullName>
    </submittedName>
</protein>
<dbReference type="AlphaFoldDB" id="A0A2J6TL10"/>
<dbReference type="OrthoDB" id="338531at2759"/>
<reference evidence="1 2" key="1">
    <citation type="submission" date="2016-04" db="EMBL/GenBank/DDBJ databases">
        <title>A degradative enzymes factory behind the ericoid mycorrhizal symbiosis.</title>
        <authorList>
            <consortium name="DOE Joint Genome Institute"/>
            <person name="Martino E."/>
            <person name="Morin E."/>
            <person name="Grelet G."/>
            <person name="Kuo A."/>
            <person name="Kohler A."/>
            <person name="Daghino S."/>
            <person name="Barry K."/>
            <person name="Choi C."/>
            <person name="Cichocki N."/>
            <person name="Clum A."/>
            <person name="Copeland A."/>
            <person name="Hainaut M."/>
            <person name="Haridas S."/>
            <person name="Labutti K."/>
            <person name="Lindquist E."/>
            <person name="Lipzen A."/>
            <person name="Khouja H.-R."/>
            <person name="Murat C."/>
            <person name="Ohm R."/>
            <person name="Olson A."/>
            <person name="Spatafora J."/>
            <person name="Veneault-Fourrey C."/>
            <person name="Henrissat B."/>
            <person name="Grigoriev I."/>
            <person name="Martin F."/>
            <person name="Perotto S."/>
        </authorList>
    </citation>
    <scope>NUCLEOTIDE SEQUENCE [LARGE SCALE GENOMIC DNA]</scope>
    <source>
        <strain evidence="1 2">E</strain>
    </source>
</reference>
<evidence type="ECO:0000313" key="1">
    <source>
        <dbReference type="EMBL" id="PMD63713.1"/>
    </source>
</evidence>
<organism evidence="1 2">
    <name type="scientific">Hyaloscypha bicolor E</name>
    <dbReference type="NCBI Taxonomy" id="1095630"/>
    <lineage>
        <taxon>Eukaryota</taxon>
        <taxon>Fungi</taxon>
        <taxon>Dikarya</taxon>
        <taxon>Ascomycota</taxon>
        <taxon>Pezizomycotina</taxon>
        <taxon>Leotiomycetes</taxon>
        <taxon>Helotiales</taxon>
        <taxon>Hyaloscyphaceae</taxon>
        <taxon>Hyaloscypha</taxon>
        <taxon>Hyaloscypha bicolor</taxon>
    </lineage>
</organism>
<keyword evidence="2" id="KW-1185">Reference proteome</keyword>
<sequence>MRTSEKGAEQKVPSCTLRNQPWIQWYSNLLRRLSQCPLKVPDGESIFTTFSNFLRHIDTVNHRAQLKRRVQLLRNIDLDLSCRFAGSGVHIAANNLGTPFPHISCRLCPSWDPKIGFGANITAVLSAIQIHVTSSGHSGGTKAGDKADTMGPRIAPIPKKALTRLLTLQEPERSFQWLQSLSEEDLEGEIIQIALWAAYQPCFDKADVPLLRAADFIKNLATTFQIMLPCKLYRERTKTMNLKPPEYRTRNPQ</sequence>
<evidence type="ECO:0000313" key="2">
    <source>
        <dbReference type="Proteomes" id="UP000235371"/>
    </source>
</evidence>
<dbReference type="GeneID" id="36580003"/>
<dbReference type="STRING" id="1095630.A0A2J6TL10"/>
<dbReference type="RefSeq" id="XP_024740617.1">
    <property type="nucleotide sequence ID" value="XM_024871921.1"/>
</dbReference>
<dbReference type="EMBL" id="KZ613780">
    <property type="protein sequence ID" value="PMD63713.1"/>
    <property type="molecule type" value="Genomic_DNA"/>
</dbReference>